<keyword evidence="2" id="KW-1185">Reference proteome</keyword>
<proteinExistence type="predicted"/>
<organism evidence="1 2">
    <name type="scientific">Trichoderma semiorbis</name>
    <dbReference type="NCBI Taxonomy" id="1491008"/>
    <lineage>
        <taxon>Eukaryota</taxon>
        <taxon>Fungi</taxon>
        <taxon>Dikarya</taxon>
        <taxon>Ascomycota</taxon>
        <taxon>Pezizomycotina</taxon>
        <taxon>Sordariomycetes</taxon>
        <taxon>Hypocreomycetidae</taxon>
        <taxon>Hypocreales</taxon>
        <taxon>Hypocreaceae</taxon>
        <taxon>Trichoderma</taxon>
    </lineage>
</organism>
<evidence type="ECO:0000313" key="2">
    <source>
        <dbReference type="Proteomes" id="UP000826573"/>
    </source>
</evidence>
<protein>
    <submittedName>
        <fullName evidence="1">Uncharacterized protein</fullName>
    </submittedName>
</protein>
<evidence type="ECO:0000313" key="1">
    <source>
        <dbReference type="EMBL" id="KAH0529024.1"/>
    </source>
</evidence>
<sequence length="82" mass="9446">MQPRFITDQVEDTLPDIPMTFVRCESQRDVHDQVEDTLPDVPITFARCESQRDVHVLIPEAFDLDLVTTVAENPKLHCRDPV</sequence>
<dbReference type="EMBL" id="JAIMJC010000002">
    <property type="protein sequence ID" value="KAH0529024.1"/>
    <property type="molecule type" value="Genomic_DNA"/>
</dbReference>
<accession>A0A9P8HQA2</accession>
<name>A0A9P8HQA2_9HYPO</name>
<gene>
    <name evidence="1" type="ORF">TsFJ059_003826</name>
</gene>
<dbReference type="AlphaFoldDB" id="A0A9P8HQA2"/>
<comment type="caution">
    <text evidence="1">The sequence shown here is derived from an EMBL/GenBank/DDBJ whole genome shotgun (WGS) entry which is preliminary data.</text>
</comment>
<dbReference type="Proteomes" id="UP000826573">
    <property type="component" value="Unassembled WGS sequence"/>
</dbReference>
<reference evidence="1 2" key="1">
    <citation type="submission" date="2021-08" db="EMBL/GenBank/DDBJ databases">
        <title>The highly contiguous genome resource for Trichoderma semiorbis FJ059, a fungal antagonistic to plant pathogens.</title>
        <authorList>
            <person name="Liu T."/>
        </authorList>
    </citation>
    <scope>NUCLEOTIDE SEQUENCE [LARGE SCALE GENOMIC DNA]</scope>
    <source>
        <strain evidence="1 2">FJ059</strain>
    </source>
</reference>